<accession>A0A318Z1P0</accession>
<name>A0A318Z1P0_9EURO</name>
<keyword evidence="2" id="KW-1185">Reference proteome</keyword>
<protein>
    <submittedName>
        <fullName evidence="1">Uncharacterized protein</fullName>
    </submittedName>
</protein>
<dbReference type="GeneID" id="37072106"/>
<reference evidence="1 2" key="1">
    <citation type="submission" date="2016-12" db="EMBL/GenBank/DDBJ databases">
        <title>The genomes of Aspergillus section Nigri reveals drivers in fungal speciation.</title>
        <authorList>
            <consortium name="DOE Joint Genome Institute"/>
            <person name="Vesth T.C."/>
            <person name="Nybo J."/>
            <person name="Theobald S."/>
            <person name="Brandl J."/>
            <person name="Frisvad J.C."/>
            <person name="Nielsen K.F."/>
            <person name="Lyhne E.K."/>
            <person name="Kogle M.E."/>
            <person name="Kuo A."/>
            <person name="Riley R."/>
            <person name="Clum A."/>
            <person name="Nolan M."/>
            <person name="Lipzen A."/>
            <person name="Salamov A."/>
            <person name="Henrissat B."/>
            <person name="Wiebenga A."/>
            <person name="De Vries R.P."/>
            <person name="Grigoriev I.V."/>
            <person name="Mortensen U.H."/>
            <person name="Andersen M.R."/>
            <person name="Baker S.E."/>
        </authorList>
    </citation>
    <scope>NUCLEOTIDE SEQUENCE [LARGE SCALE GENOMIC DNA]</scope>
    <source>
        <strain evidence="1 2">JOP 1030-1</strain>
    </source>
</reference>
<dbReference type="AlphaFoldDB" id="A0A318Z1P0"/>
<evidence type="ECO:0000313" key="1">
    <source>
        <dbReference type="EMBL" id="PYH41205.1"/>
    </source>
</evidence>
<organism evidence="1 2">
    <name type="scientific">Aspergillus saccharolyticus JOP 1030-1</name>
    <dbReference type="NCBI Taxonomy" id="1450539"/>
    <lineage>
        <taxon>Eukaryota</taxon>
        <taxon>Fungi</taxon>
        <taxon>Dikarya</taxon>
        <taxon>Ascomycota</taxon>
        <taxon>Pezizomycotina</taxon>
        <taxon>Eurotiomycetes</taxon>
        <taxon>Eurotiomycetidae</taxon>
        <taxon>Eurotiales</taxon>
        <taxon>Aspergillaceae</taxon>
        <taxon>Aspergillus</taxon>
        <taxon>Aspergillus subgen. Circumdati</taxon>
    </lineage>
</organism>
<proteinExistence type="predicted"/>
<sequence length="86" mass="9620">MNVGRSIRTRSRRGLSLAPREVRWGEDGEAALLPWRMPHAALASRKGQLAATPPTMRPAAPLHLDTFFFLAIYSAFQTTIHFLNTC</sequence>
<gene>
    <name evidence="1" type="ORF">BP01DRAFT_182520</name>
</gene>
<dbReference type="RefSeq" id="XP_025427187.1">
    <property type="nucleotide sequence ID" value="XM_025570878.1"/>
</dbReference>
<evidence type="ECO:0000313" key="2">
    <source>
        <dbReference type="Proteomes" id="UP000248349"/>
    </source>
</evidence>
<dbReference type="EMBL" id="KZ821267">
    <property type="protein sequence ID" value="PYH41205.1"/>
    <property type="molecule type" value="Genomic_DNA"/>
</dbReference>
<dbReference type="Proteomes" id="UP000248349">
    <property type="component" value="Unassembled WGS sequence"/>
</dbReference>